<name>A0A2H5PYP9_CITUN</name>
<comment type="caution">
    <text evidence="1">The sequence shown here is derived from an EMBL/GenBank/DDBJ whole genome shotgun (WGS) entry which is preliminary data.</text>
</comment>
<gene>
    <name evidence="1" type="ORF">CUMW_179950</name>
</gene>
<proteinExistence type="predicted"/>
<accession>A0A2H5PYP9</accession>
<keyword evidence="2" id="KW-1185">Reference proteome</keyword>
<evidence type="ECO:0000313" key="2">
    <source>
        <dbReference type="Proteomes" id="UP000236630"/>
    </source>
</evidence>
<dbReference type="AlphaFoldDB" id="A0A2H5PYP9"/>
<evidence type="ECO:0000313" key="1">
    <source>
        <dbReference type="EMBL" id="GAY57506.1"/>
    </source>
</evidence>
<dbReference type="EMBL" id="BDQV01000162">
    <property type="protein sequence ID" value="GAY57506.1"/>
    <property type="molecule type" value="Genomic_DNA"/>
</dbReference>
<organism evidence="1 2">
    <name type="scientific">Citrus unshiu</name>
    <name type="common">Satsuma mandarin</name>
    <name type="synonym">Citrus nobilis var. unshiu</name>
    <dbReference type="NCBI Taxonomy" id="55188"/>
    <lineage>
        <taxon>Eukaryota</taxon>
        <taxon>Viridiplantae</taxon>
        <taxon>Streptophyta</taxon>
        <taxon>Embryophyta</taxon>
        <taxon>Tracheophyta</taxon>
        <taxon>Spermatophyta</taxon>
        <taxon>Magnoliopsida</taxon>
        <taxon>eudicotyledons</taxon>
        <taxon>Gunneridae</taxon>
        <taxon>Pentapetalae</taxon>
        <taxon>rosids</taxon>
        <taxon>malvids</taxon>
        <taxon>Sapindales</taxon>
        <taxon>Rutaceae</taxon>
        <taxon>Aurantioideae</taxon>
        <taxon>Citrus</taxon>
    </lineage>
</organism>
<dbReference type="Proteomes" id="UP000236630">
    <property type="component" value="Unassembled WGS sequence"/>
</dbReference>
<sequence>MMMRHPRPAGTTTQYRHLETNGYDLLSLNYNRNGFDGVLRKDHYAVVAAKLERLWWMRSSFSVLGFGENPQSM</sequence>
<reference evidence="1 2" key="1">
    <citation type="journal article" date="2017" name="Front. Genet.">
        <title>Draft sequencing of the heterozygous diploid genome of Satsuma (Citrus unshiu Marc.) using a hybrid assembly approach.</title>
        <authorList>
            <person name="Shimizu T."/>
            <person name="Tanizawa Y."/>
            <person name="Mochizuki T."/>
            <person name="Nagasaki H."/>
            <person name="Yoshioka T."/>
            <person name="Toyoda A."/>
            <person name="Fujiyama A."/>
            <person name="Kaminuma E."/>
            <person name="Nakamura Y."/>
        </authorList>
    </citation>
    <scope>NUCLEOTIDE SEQUENCE [LARGE SCALE GENOMIC DNA]</scope>
    <source>
        <strain evidence="2">cv. Miyagawa wase</strain>
    </source>
</reference>
<protein>
    <submittedName>
        <fullName evidence="1">Uncharacterized protein</fullName>
    </submittedName>
</protein>